<dbReference type="OrthoDB" id="48651at2759"/>
<organism evidence="2 3">
    <name type="scientific">Bugula neritina</name>
    <name type="common">Brown bryozoan</name>
    <name type="synonym">Sertularia neritina</name>
    <dbReference type="NCBI Taxonomy" id="10212"/>
    <lineage>
        <taxon>Eukaryota</taxon>
        <taxon>Metazoa</taxon>
        <taxon>Spiralia</taxon>
        <taxon>Lophotrochozoa</taxon>
        <taxon>Bryozoa</taxon>
        <taxon>Gymnolaemata</taxon>
        <taxon>Cheilostomatida</taxon>
        <taxon>Flustrina</taxon>
        <taxon>Buguloidea</taxon>
        <taxon>Bugulidae</taxon>
        <taxon>Bugula</taxon>
    </lineage>
</organism>
<sequence length="188" mass="20932">MWSLVMLSRSEMPWNLMELYLNIKVFEWTSQRTGGETTGEEVEVEGEGLITTEGVDSAVEEGAEEVLIRTAETIMIAGNDGYGDRGGYDRGGRRGDDFGYNRRPRRDSYNDREQLREPSPESAAARPRLNLLPRSKPVEEKSKVDGVTNQMRNVSIFGSGKPREAQPEDFAPAAEGASRSRNVSESVE</sequence>
<feature type="compositionally biased region" description="Basic and acidic residues" evidence="1">
    <location>
        <begin position="82"/>
        <end position="119"/>
    </location>
</feature>
<name>A0A7J7KLI1_BUGNE</name>
<dbReference type="AlphaFoldDB" id="A0A7J7KLI1"/>
<dbReference type="EMBL" id="VXIV02000365">
    <property type="protein sequence ID" value="KAF6038728.1"/>
    <property type="molecule type" value="Genomic_DNA"/>
</dbReference>
<feature type="region of interest" description="Disordered" evidence="1">
    <location>
        <begin position="78"/>
        <end position="188"/>
    </location>
</feature>
<accession>A0A7J7KLI1</accession>
<evidence type="ECO:0000256" key="1">
    <source>
        <dbReference type="SAM" id="MobiDB-lite"/>
    </source>
</evidence>
<keyword evidence="3" id="KW-1185">Reference proteome</keyword>
<feature type="compositionally biased region" description="Polar residues" evidence="1">
    <location>
        <begin position="179"/>
        <end position="188"/>
    </location>
</feature>
<gene>
    <name evidence="2" type="ORF">EB796_002953</name>
</gene>
<dbReference type="Proteomes" id="UP000593567">
    <property type="component" value="Unassembled WGS sequence"/>
</dbReference>
<protein>
    <submittedName>
        <fullName evidence="2">EIF4H</fullName>
    </submittedName>
</protein>
<evidence type="ECO:0000313" key="3">
    <source>
        <dbReference type="Proteomes" id="UP000593567"/>
    </source>
</evidence>
<reference evidence="2" key="1">
    <citation type="submission" date="2020-06" db="EMBL/GenBank/DDBJ databases">
        <title>Draft genome of Bugula neritina, a colonial animal packing powerful symbionts and potential medicines.</title>
        <authorList>
            <person name="Rayko M."/>
        </authorList>
    </citation>
    <scope>NUCLEOTIDE SEQUENCE [LARGE SCALE GENOMIC DNA]</scope>
    <source>
        <strain evidence="2">Kwan_BN1</strain>
    </source>
</reference>
<evidence type="ECO:0000313" key="2">
    <source>
        <dbReference type="EMBL" id="KAF6038728.1"/>
    </source>
</evidence>
<comment type="caution">
    <text evidence="2">The sequence shown here is derived from an EMBL/GenBank/DDBJ whole genome shotgun (WGS) entry which is preliminary data.</text>
</comment>
<proteinExistence type="predicted"/>